<evidence type="ECO:0000313" key="4">
    <source>
        <dbReference type="Proteomes" id="UP000294641"/>
    </source>
</evidence>
<reference evidence="2 4" key="2">
    <citation type="submission" date="2019-03" db="EMBL/GenBank/DDBJ databases">
        <title>Genomic Encyclopedia of Type Strains, Phase IV (KMG-IV): sequencing the most valuable type-strain genomes for metagenomic binning, comparative biology and taxonomic classification.</title>
        <authorList>
            <person name="Goeker M."/>
        </authorList>
    </citation>
    <scope>NUCLEOTIDE SEQUENCE [LARGE SCALE GENOMIC DNA]</scope>
    <source>
        <strain evidence="2 4">DSM 20580</strain>
    </source>
</reference>
<keyword evidence="4" id="KW-1185">Reference proteome</keyword>
<dbReference type="InterPro" id="IPR017263">
    <property type="entry name" value="UCP037692"/>
</dbReference>
<protein>
    <recommendedName>
        <fullName evidence="5">YheE family protein</fullName>
    </recommendedName>
</protein>
<evidence type="ECO:0000313" key="1">
    <source>
        <dbReference type="EMBL" id="STX10666.1"/>
    </source>
</evidence>
<dbReference type="Proteomes" id="UP000254330">
    <property type="component" value="Unassembled WGS sequence"/>
</dbReference>
<dbReference type="RefSeq" id="WP_109348484.1">
    <property type="nucleotide sequence ID" value="NZ_BJUE01000036.1"/>
</dbReference>
<comment type="caution">
    <text evidence="1">The sequence shown here is derived from an EMBL/GenBank/DDBJ whole genome shotgun (WGS) entry which is preliminary data.</text>
</comment>
<proteinExistence type="predicted"/>
<accession>A0A2U3AH49</accession>
<organism evidence="1 3">
    <name type="scientific">Kurthia zopfii</name>
    <dbReference type="NCBI Taxonomy" id="1650"/>
    <lineage>
        <taxon>Bacteria</taxon>
        <taxon>Bacillati</taxon>
        <taxon>Bacillota</taxon>
        <taxon>Bacilli</taxon>
        <taxon>Bacillales</taxon>
        <taxon>Caryophanaceae</taxon>
        <taxon>Kurthia</taxon>
    </lineage>
</organism>
<dbReference type="EMBL" id="UGNP01000001">
    <property type="protein sequence ID" value="STX10666.1"/>
    <property type="molecule type" value="Genomic_DNA"/>
</dbReference>
<reference evidence="1 3" key="1">
    <citation type="submission" date="2018-06" db="EMBL/GenBank/DDBJ databases">
        <authorList>
            <consortium name="Pathogen Informatics"/>
            <person name="Doyle S."/>
        </authorList>
    </citation>
    <scope>NUCLEOTIDE SEQUENCE [LARGE SCALE GENOMIC DNA]</scope>
    <source>
        <strain evidence="1 3">NCTC10597</strain>
    </source>
</reference>
<evidence type="ECO:0000313" key="2">
    <source>
        <dbReference type="EMBL" id="TDR43412.1"/>
    </source>
</evidence>
<evidence type="ECO:0000313" key="3">
    <source>
        <dbReference type="Proteomes" id="UP000254330"/>
    </source>
</evidence>
<sequence>MIQHFKFKRLYAGELPGWRISFYDRQQKVEALYHGDGSIEVESPKDYALNEQQLKDIHELMLFHIYD</sequence>
<dbReference type="EMBL" id="SNZG01000002">
    <property type="protein sequence ID" value="TDR43412.1"/>
    <property type="molecule type" value="Genomic_DNA"/>
</dbReference>
<dbReference type="Proteomes" id="UP000294641">
    <property type="component" value="Unassembled WGS sequence"/>
</dbReference>
<dbReference type="AlphaFoldDB" id="A0A2U3AH49"/>
<dbReference type="Pfam" id="PF17277">
    <property type="entry name" value="DUF5342"/>
    <property type="match status" value="1"/>
</dbReference>
<evidence type="ECO:0008006" key="5">
    <source>
        <dbReference type="Google" id="ProtNLM"/>
    </source>
</evidence>
<dbReference type="OrthoDB" id="2736244at2"/>
<gene>
    <name evidence="2" type="ORF">DFR61_10295</name>
    <name evidence="1" type="ORF">NCTC10597_02416</name>
</gene>
<name>A0A2U3AH49_9BACL</name>